<proteinExistence type="predicted"/>
<dbReference type="EMBL" id="CP150096">
    <property type="protein sequence ID" value="WZN45460.1"/>
    <property type="molecule type" value="Genomic_DNA"/>
</dbReference>
<dbReference type="RefSeq" id="WP_341840212.1">
    <property type="nucleotide sequence ID" value="NZ_CP149792.1"/>
</dbReference>
<accession>A0ABZ2Z0M0</accession>
<name>A0ABZ2Z0M0_9BACT</name>
<keyword evidence="1" id="KW-0472">Membrane</keyword>
<dbReference type="Proteomes" id="UP001449657">
    <property type="component" value="Chromosome"/>
</dbReference>
<keyword evidence="1" id="KW-1133">Transmembrane helix</keyword>
<gene>
    <name evidence="2" type="ORF">WJU22_21405</name>
</gene>
<feature type="transmembrane region" description="Helical" evidence="1">
    <location>
        <begin position="111"/>
        <end position="132"/>
    </location>
</feature>
<evidence type="ECO:0000256" key="1">
    <source>
        <dbReference type="SAM" id="Phobius"/>
    </source>
</evidence>
<reference evidence="2 3" key="1">
    <citation type="submission" date="2024-03" db="EMBL/GenBank/DDBJ databases">
        <title>Chitinophaga caseinilytica sp. nov., a casein hydrolysing bacterium isolated from forest soil.</title>
        <authorList>
            <person name="Lee D.S."/>
            <person name="Han D.M."/>
            <person name="Baek J.H."/>
            <person name="Choi D.G."/>
            <person name="Jeon J.H."/>
            <person name="Jeon C.O."/>
        </authorList>
    </citation>
    <scope>NUCLEOTIDE SEQUENCE [LARGE SCALE GENOMIC DNA]</scope>
    <source>
        <strain evidence="2 3">KACC 19118</strain>
    </source>
</reference>
<sequence>MNNQEVLQECCRQIEARMGWGRSAEWQRGDFETLSSRIQEETGVLLSVSTLKRVWGKVKYDSLPSLTTLNTLARFAGHGGWRELKQQFSDGEAEENALPVRETEPRRSNRLLWAGLGCLFVLLGIWMGIRWLKGQPVRARGIYTFSMEPLADGIPNSVVFHYDARAAGDDSVFFQQSWDPRRRVAVPATGNVYTSIYYYPGHFKAKLIVGKDIVKEQELLIRSGGWLTAVEQDHPVPVYYSKAETVHDGAWRLTTRQLEARNIPLQPKPPVTKLFYIEDMKGLSADDFTFEATLRNEYVQGSAICGGIRIVLHGTESAHIVPLAKPGCVGEMFLMVGDTSFMATNADLSRLGCDVSQWVKLRYEVKNRQAKVFVNGKEAFRHTYVKTAGDLVGLSIRFDGTGAVDSVAFARPDGTPVLTETF</sequence>
<keyword evidence="1" id="KW-0812">Transmembrane</keyword>
<evidence type="ECO:0000313" key="2">
    <source>
        <dbReference type="EMBL" id="WZN45460.1"/>
    </source>
</evidence>
<organism evidence="2 3">
    <name type="scientific">Chitinophaga caseinilytica</name>
    <dbReference type="NCBI Taxonomy" id="2267521"/>
    <lineage>
        <taxon>Bacteria</taxon>
        <taxon>Pseudomonadati</taxon>
        <taxon>Bacteroidota</taxon>
        <taxon>Chitinophagia</taxon>
        <taxon>Chitinophagales</taxon>
        <taxon>Chitinophagaceae</taxon>
        <taxon>Chitinophaga</taxon>
    </lineage>
</organism>
<keyword evidence="3" id="KW-1185">Reference proteome</keyword>
<protein>
    <submittedName>
        <fullName evidence="2">Uncharacterized protein</fullName>
    </submittedName>
</protein>
<evidence type="ECO:0000313" key="3">
    <source>
        <dbReference type="Proteomes" id="UP001449657"/>
    </source>
</evidence>